<dbReference type="EnsemblMetazoa" id="SSS_6222s_mrna">
    <property type="protein sequence ID" value="KAF7488987.1"/>
    <property type="gene ID" value="SSS_6222"/>
</dbReference>
<evidence type="ECO:0000313" key="6">
    <source>
        <dbReference type="EnsemblMetazoa" id="KAF7488987.1"/>
    </source>
</evidence>
<dbReference type="EMBL" id="WVUK01000065">
    <property type="protein sequence ID" value="KAF7488987.1"/>
    <property type="molecule type" value="Genomic_DNA"/>
</dbReference>
<reference evidence="7" key="1">
    <citation type="journal article" date="2020" name="PLoS Negl. Trop. Dis.">
        <title>High-quality nuclear genome for Sarcoptes scabiei-A critical resource for a neglected parasite.</title>
        <authorList>
            <person name="Korhonen P.K."/>
            <person name="Gasser R.B."/>
            <person name="Ma G."/>
            <person name="Wang T."/>
            <person name="Stroehlein A.J."/>
            <person name="Young N.D."/>
            <person name="Ang C.S."/>
            <person name="Fernando D.D."/>
            <person name="Lu H.C."/>
            <person name="Taylor S."/>
            <person name="Reynolds S.L."/>
            <person name="Mofiz E."/>
            <person name="Najaraj S.H."/>
            <person name="Gowda H."/>
            <person name="Madugundu A."/>
            <person name="Renuse S."/>
            <person name="Holt D."/>
            <person name="Pandey A."/>
            <person name="Papenfuss A.T."/>
            <person name="Fischer K."/>
        </authorList>
    </citation>
    <scope>NUCLEOTIDE SEQUENCE [LARGE SCALE GENOMIC DNA]</scope>
</reference>
<accession>A0A834R289</accession>
<protein>
    <recommendedName>
        <fullName evidence="2">NIF3-like protein 1</fullName>
    </recommendedName>
</protein>
<feature type="binding site" evidence="3">
    <location>
        <position position="293"/>
    </location>
    <ligand>
        <name>a divalent metal cation</name>
        <dbReference type="ChEBI" id="CHEBI:60240"/>
        <label>1</label>
    </ligand>
</feature>
<evidence type="ECO:0000313" key="7">
    <source>
        <dbReference type="Proteomes" id="UP000070412"/>
    </source>
</evidence>
<dbReference type="GO" id="GO:0046872">
    <property type="term" value="F:metal ion binding"/>
    <property type="evidence" value="ECO:0007669"/>
    <property type="project" value="UniProtKB-KW"/>
</dbReference>
<evidence type="ECO:0000313" key="5">
    <source>
        <dbReference type="EMBL" id="KAF7488987.1"/>
    </source>
</evidence>
<feature type="region of interest" description="Disordered" evidence="4">
    <location>
        <begin position="87"/>
        <end position="155"/>
    </location>
</feature>
<comment type="similarity">
    <text evidence="1">Belongs to the GTP cyclohydrolase I type 2/NIF3 family.</text>
</comment>
<proteinExistence type="inferred from homology"/>
<dbReference type="PANTHER" id="PTHR13799">
    <property type="entry name" value="NGG1 INTERACTING FACTOR 3"/>
    <property type="match status" value="1"/>
</dbReference>
<evidence type="ECO:0000256" key="3">
    <source>
        <dbReference type="PIRSR" id="PIRSR602678-1"/>
    </source>
</evidence>
<feature type="binding site" evidence="3">
    <location>
        <position position="496"/>
    </location>
    <ligand>
        <name>a divalent metal cation</name>
        <dbReference type="ChEBI" id="CHEBI:60240"/>
        <label>1</label>
    </ligand>
</feature>
<name>A0A834R289_SARSC</name>
<reference evidence="5" key="2">
    <citation type="submission" date="2020-01" db="EMBL/GenBank/DDBJ databases">
        <authorList>
            <person name="Korhonen P.K.K."/>
            <person name="Guangxu M.G."/>
            <person name="Wang T.W."/>
            <person name="Stroehlein A.J.S."/>
            <person name="Young N.D."/>
            <person name="Ang C.-S.A."/>
            <person name="Fernando D.W.F."/>
            <person name="Lu H.L."/>
            <person name="Taylor S.T."/>
            <person name="Ehtesham M.E.M."/>
            <person name="Najaraj S.H.N."/>
            <person name="Harsha G.H.G."/>
            <person name="Madugundu A.M."/>
            <person name="Renuse S.R."/>
            <person name="Holt D.H."/>
            <person name="Pandey A.P."/>
            <person name="Papenfuss A.P."/>
            <person name="Gasser R.B.G."/>
            <person name="Fischer K.F."/>
        </authorList>
    </citation>
    <scope>NUCLEOTIDE SEQUENCE</scope>
    <source>
        <strain evidence="5">SSS_KF_BRIS2020</strain>
    </source>
</reference>
<dbReference type="NCBIfam" id="TIGR00486">
    <property type="entry name" value="YbgI_SA1388"/>
    <property type="match status" value="1"/>
</dbReference>
<organism evidence="5">
    <name type="scientific">Sarcoptes scabiei</name>
    <name type="common">Itch mite</name>
    <name type="synonym">Acarus scabiei</name>
    <dbReference type="NCBI Taxonomy" id="52283"/>
    <lineage>
        <taxon>Eukaryota</taxon>
        <taxon>Metazoa</taxon>
        <taxon>Ecdysozoa</taxon>
        <taxon>Arthropoda</taxon>
        <taxon>Chelicerata</taxon>
        <taxon>Arachnida</taxon>
        <taxon>Acari</taxon>
        <taxon>Acariformes</taxon>
        <taxon>Sarcoptiformes</taxon>
        <taxon>Astigmata</taxon>
        <taxon>Psoroptidia</taxon>
        <taxon>Sarcoptoidea</taxon>
        <taxon>Sarcoptidae</taxon>
        <taxon>Sarcoptinae</taxon>
        <taxon>Sarcoptes</taxon>
    </lineage>
</organism>
<dbReference type="Gene3D" id="3.40.1390.30">
    <property type="entry name" value="NIF3 (NGG1p interacting factor 3)-like"/>
    <property type="match status" value="2"/>
</dbReference>
<evidence type="ECO:0000256" key="1">
    <source>
        <dbReference type="ARBA" id="ARBA00006964"/>
    </source>
</evidence>
<feature type="compositionally biased region" description="Polar residues" evidence="4">
    <location>
        <begin position="93"/>
        <end position="102"/>
    </location>
</feature>
<dbReference type="GO" id="GO:0005739">
    <property type="term" value="C:mitochondrion"/>
    <property type="evidence" value="ECO:0007669"/>
    <property type="project" value="TreeGrafter"/>
</dbReference>
<dbReference type="OrthoDB" id="3345469at2759"/>
<sequence length="533" mass="61406">MSLMKQINRRKSYTIEFKLKTVQESEGENLIDFCKKRQLCPRVVRRWRDSYQTLFKLSEKGLSEKRKVVVRRRNRYNDFILAPTNKTEKVSHNQRNISPSLNETGEEEDDDEIELIEIGDDDDQEQEEEEEFTDQDVLTDENSSGSNRWDNHSMSSSLRRINRMMRLNLSKKLTMKSDQNMSINSSNLTWPLRLLLDRLEDKIPLRYACDWDNVGLLLEPFDLQPIRSIMLTNDLTERVLEEAIDKNTNLIISYHPPIFQSIKKITQNHWKERIIARSFAEKIAIYSPHTALDAITGGINDWLLKPFDRIYTKPIVMIEKSKESKADESFSMVLKSCSPMASFLEELKQKHLCDSITLQENSTSLTCSSTISLQGIIDIIRQSSSSIEIVSIKSISKPQNTVCKEGMGRICSLTSTLTIKEIVRMVKRHLKLKQLRLSISDAHTEDSPITTIAVCAGSGASILRSVEADLIITGEMSHHDLLEINHQNRSAILCEHSNTERGYLHDSLYNYLMETFRIPIFCSEVDRDPIEIV</sequence>
<keyword evidence="7" id="KW-1185">Reference proteome</keyword>
<gene>
    <name evidence="5" type="ORF">SSS_6222</name>
</gene>
<feature type="binding site" evidence="3">
    <location>
        <position position="255"/>
    </location>
    <ligand>
        <name>a divalent metal cation</name>
        <dbReference type="ChEBI" id="CHEBI:60240"/>
        <label>1</label>
    </ligand>
</feature>
<dbReference type="InterPro" id="IPR036069">
    <property type="entry name" value="DUF34/NIF3_sf"/>
</dbReference>
<reference evidence="6" key="3">
    <citation type="submission" date="2022-06" db="UniProtKB">
        <authorList>
            <consortium name="EnsemblMetazoa"/>
        </authorList>
    </citation>
    <scope>IDENTIFICATION</scope>
</reference>
<dbReference type="Proteomes" id="UP000070412">
    <property type="component" value="Unassembled WGS sequence"/>
</dbReference>
<keyword evidence="3" id="KW-0479">Metal-binding</keyword>
<evidence type="ECO:0000256" key="4">
    <source>
        <dbReference type="SAM" id="MobiDB-lite"/>
    </source>
</evidence>
<dbReference type="InterPro" id="IPR002678">
    <property type="entry name" value="DUF34/NIF3"/>
</dbReference>
<dbReference type="FunFam" id="3.40.1390.30:FF:000001">
    <property type="entry name" value="GTP cyclohydrolase 1 type 2"/>
    <property type="match status" value="1"/>
</dbReference>
<dbReference type="Pfam" id="PF01784">
    <property type="entry name" value="DUF34_NIF3"/>
    <property type="match status" value="1"/>
</dbReference>
<evidence type="ECO:0000256" key="2">
    <source>
        <dbReference type="ARBA" id="ARBA00019069"/>
    </source>
</evidence>
<feature type="binding site" evidence="3">
    <location>
        <position position="500"/>
    </location>
    <ligand>
        <name>a divalent metal cation</name>
        <dbReference type="ChEBI" id="CHEBI:60240"/>
        <label>1</label>
    </ligand>
</feature>
<dbReference type="SUPFAM" id="SSF102705">
    <property type="entry name" value="NIF3 (NGG1p interacting factor 3)-like"/>
    <property type="match status" value="1"/>
</dbReference>
<dbReference type="AlphaFoldDB" id="A0A834R289"/>
<feature type="compositionally biased region" description="Acidic residues" evidence="4">
    <location>
        <begin position="104"/>
        <end position="139"/>
    </location>
</feature>
<dbReference type="PANTHER" id="PTHR13799:SF13">
    <property type="entry name" value="NIF3-LIKE PROTEIN 1"/>
    <property type="match status" value="1"/>
</dbReference>